<evidence type="ECO:0000256" key="10">
    <source>
        <dbReference type="RuleBase" id="RU000488"/>
    </source>
</evidence>
<evidence type="ECO:0000313" key="12">
    <source>
        <dbReference type="EMBL" id="TPX35175.1"/>
    </source>
</evidence>
<keyword evidence="6 11" id="KW-1133">Transmembrane helix</keyword>
<dbReference type="PANTHER" id="PTHR45624:SF12">
    <property type="entry name" value="MITOCHONDRIAL ORNITHINE TRANSPORTER 1"/>
    <property type="match status" value="1"/>
</dbReference>
<comment type="caution">
    <text evidence="12">The sequence shown here is derived from an EMBL/GenBank/DDBJ whole genome shotgun (WGS) entry which is preliminary data.</text>
</comment>
<accession>A0A507CC83</accession>
<name>A0A507CC83_9FUNG</name>
<protein>
    <recommendedName>
        <fullName evidence="14">Mitochondrial carrier protein</fullName>
    </recommendedName>
</protein>
<dbReference type="SUPFAM" id="SSF103506">
    <property type="entry name" value="Mitochondrial carrier"/>
    <property type="match status" value="1"/>
</dbReference>
<dbReference type="Pfam" id="PF00153">
    <property type="entry name" value="Mito_carr"/>
    <property type="match status" value="3"/>
</dbReference>
<evidence type="ECO:0000256" key="11">
    <source>
        <dbReference type="SAM" id="Phobius"/>
    </source>
</evidence>
<evidence type="ECO:0000256" key="4">
    <source>
        <dbReference type="ARBA" id="ARBA00022692"/>
    </source>
</evidence>
<feature type="repeat" description="Solcar" evidence="9">
    <location>
        <begin position="6"/>
        <end position="90"/>
    </location>
</feature>
<dbReference type="PROSITE" id="PS50920">
    <property type="entry name" value="SOLCAR"/>
    <property type="match status" value="3"/>
</dbReference>
<keyword evidence="5" id="KW-0677">Repeat</keyword>
<feature type="repeat" description="Solcar" evidence="9">
    <location>
        <begin position="185"/>
        <end position="274"/>
    </location>
</feature>
<evidence type="ECO:0008006" key="14">
    <source>
        <dbReference type="Google" id="ProtNLM"/>
    </source>
</evidence>
<reference evidence="12 13" key="1">
    <citation type="journal article" date="2019" name="Sci. Rep.">
        <title>Comparative genomics of chytrid fungi reveal insights into the obligate biotrophic and pathogenic lifestyle of Synchytrium endobioticum.</title>
        <authorList>
            <person name="van de Vossenberg B.T.L.H."/>
            <person name="Warris S."/>
            <person name="Nguyen H.D.T."/>
            <person name="van Gent-Pelzer M.P.E."/>
            <person name="Joly D.L."/>
            <person name="van de Geest H.C."/>
            <person name="Bonants P.J.M."/>
            <person name="Smith D.S."/>
            <person name="Levesque C.A."/>
            <person name="van der Lee T.A.J."/>
        </authorList>
    </citation>
    <scope>NUCLEOTIDE SEQUENCE [LARGE SCALE GENOMIC DNA]</scope>
    <source>
        <strain evidence="12 13">MB42</strain>
    </source>
</reference>
<dbReference type="AlphaFoldDB" id="A0A507CC83"/>
<evidence type="ECO:0000256" key="3">
    <source>
        <dbReference type="ARBA" id="ARBA00022448"/>
    </source>
</evidence>
<evidence type="ECO:0000313" key="13">
    <source>
        <dbReference type="Proteomes" id="UP000317494"/>
    </source>
</evidence>
<dbReference type="InterPro" id="IPR050567">
    <property type="entry name" value="Mitochondrial_Carrier"/>
</dbReference>
<dbReference type="GO" id="GO:0000064">
    <property type="term" value="F:L-ornithine transmembrane transporter activity"/>
    <property type="evidence" value="ECO:0007669"/>
    <property type="project" value="TreeGrafter"/>
</dbReference>
<evidence type="ECO:0000256" key="2">
    <source>
        <dbReference type="ARBA" id="ARBA00006375"/>
    </source>
</evidence>
<dbReference type="InterPro" id="IPR002067">
    <property type="entry name" value="MCP"/>
</dbReference>
<keyword evidence="4 9" id="KW-0812">Transmembrane</keyword>
<evidence type="ECO:0000256" key="9">
    <source>
        <dbReference type="PROSITE-ProRule" id="PRU00282"/>
    </source>
</evidence>
<dbReference type="Gene3D" id="1.50.40.10">
    <property type="entry name" value="Mitochondrial carrier domain"/>
    <property type="match status" value="1"/>
</dbReference>
<evidence type="ECO:0000256" key="6">
    <source>
        <dbReference type="ARBA" id="ARBA00022989"/>
    </source>
</evidence>
<evidence type="ECO:0000256" key="1">
    <source>
        <dbReference type="ARBA" id="ARBA00004225"/>
    </source>
</evidence>
<dbReference type="EMBL" id="QEAN01000480">
    <property type="protein sequence ID" value="TPX35175.1"/>
    <property type="molecule type" value="Genomic_DNA"/>
</dbReference>
<dbReference type="GO" id="GO:0031966">
    <property type="term" value="C:mitochondrial membrane"/>
    <property type="evidence" value="ECO:0007669"/>
    <property type="project" value="UniProtKB-SubCell"/>
</dbReference>
<gene>
    <name evidence="12" type="ORF">SeMB42_g07220</name>
</gene>
<dbReference type="GO" id="GO:1990575">
    <property type="term" value="P:mitochondrial L-ornithine transmembrane transport"/>
    <property type="evidence" value="ECO:0007669"/>
    <property type="project" value="TreeGrafter"/>
</dbReference>
<dbReference type="PANTHER" id="PTHR45624">
    <property type="entry name" value="MITOCHONDRIAL BASIC AMINO ACIDS TRANSPORTER-RELATED"/>
    <property type="match status" value="1"/>
</dbReference>
<feature type="transmembrane region" description="Helical" evidence="11">
    <location>
        <begin position="187"/>
        <end position="205"/>
    </location>
</feature>
<dbReference type="Proteomes" id="UP000317494">
    <property type="component" value="Unassembled WGS sequence"/>
</dbReference>
<proteinExistence type="inferred from homology"/>
<keyword evidence="8 9" id="KW-0472">Membrane</keyword>
<evidence type="ECO:0000256" key="5">
    <source>
        <dbReference type="ARBA" id="ARBA00022737"/>
    </source>
</evidence>
<evidence type="ECO:0000256" key="7">
    <source>
        <dbReference type="ARBA" id="ARBA00023128"/>
    </source>
</evidence>
<organism evidence="12 13">
    <name type="scientific">Synchytrium endobioticum</name>
    <dbReference type="NCBI Taxonomy" id="286115"/>
    <lineage>
        <taxon>Eukaryota</taxon>
        <taxon>Fungi</taxon>
        <taxon>Fungi incertae sedis</taxon>
        <taxon>Chytridiomycota</taxon>
        <taxon>Chytridiomycota incertae sedis</taxon>
        <taxon>Chytridiomycetes</taxon>
        <taxon>Synchytriales</taxon>
        <taxon>Synchytriaceae</taxon>
        <taxon>Synchytrium</taxon>
    </lineage>
</organism>
<dbReference type="InterPro" id="IPR023395">
    <property type="entry name" value="MCP_dom_sf"/>
</dbReference>
<evidence type="ECO:0000256" key="8">
    <source>
        <dbReference type="ARBA" id="ARBA00023136"/>
    </source>
</evidence>
<feature type="repeat" description="Solcar" evidence="9">
    <location>
        <begin position="96"/>
        <end position="179"/>
    </location>
</feature>
<comment type="subcellular location">
    <subcellularLocation>
        <location evidence="1">Mitochondrion membrane</location>
        <topology evidence="1">Multi-pass membrane protein</topology>
    </subcellularLocation>
</comment>
<keyword evidence="13" id="KW-1185">Reference proteome</keyword>
<feature type="transmembrane region" description="Helical" evidence="11">
    <location>
        <begin position="62"/>
        <end position="81"/>
    </location>
</feature>
<comment type="similarity">
    <text evidence="2 10">Belongs to the mitochondrial carrier (TC 2.A.29) family.</text>
</comment>
<sequence>MSQDASRAPKDLFAGCIGGIVQVLVGQPFDTVKVRMQTQPGHHTSAVSCVAHTYRTDGIPGFYKGTMAPLLGIGACVAVQFGTMAHMKRWFGGDVLTPTQLFVAGVASGAATSVLSGPIEHVRTRMQVCPAGGGPLAFVRATWRAHGVAGLYKGQAVTAVRECGGCGVYFMVYECLMRRGGARHEGVAQQVLCGGIAGVAMWFAVYPVDVVKSKLQTDALAVNERRYRSAWDCVAKTCKAEGLVGLYRGFWVCMIRAFPVNGATFLAVETMLSIMS</sequence>
<dbReference type="VEuPathDB" id="FungiDB:SeMB42_g07220"/>
<dbReference type="PRINTS" id="PR00926">
    <property type="entry name" value="MITOCARRIER"/>
</dbReference>
<keyword evidence="7" id="KW-0496">Mitochondrion</keyword>
<dbReference type="STRING" id="286115.A0A507CC83"/>
<keyword evidence="3 10" id="KW-0813">Transport</keyword>
<dbReference type="InterPro" id="IPR018108">
    <property type="entry name" value="MCP_transmembrane"/>
</dbReference>